<evidence type="ECO:0000313" key="1">
    <source>
        <dbReference type="EMBL" id="MPN12310.1"/>
    </source>
</evidence>
<organism evidence="1">
    <name type="scientific">bioreactor metagenome</name>
    <dbReference type="NCBI Taxonomy" id="1076179"/>
    <lineage>
        <taxon>unclassified sequences</taxon>
        <taxon>metagenomes</taxon>
        <taxon>ecological metagenomes</taxon>
    </lineage>
</organism>
<gene>
    <name evidence="1" type="ORF">SDC9_159626</name>
</gene>
<sequence length="58" mass="6761">MWKNLVLPSPSYSFPSTVVPLIEYSQMAFARLFSNEPLTERTMEETSFLRPLAMMMNE</sequence>
<protein>
    <submittedName>
        <fullName evidence="1">Uncharacterized protein</fullName>
    </submittedName>
</protein>
<name>A0A645FEB0_9ZZZZ</name>
<dbReference type="AlphaFoldDB" id="A0A645FEB0"/>
<dbReference type="EMBL" id="VSSQ01058639">
    <property type="protein sequence ID" value="MPN12310.1"/>
    <property type="molecule type" value="Genomic_DNA"/>
</dbReference>
<comment type="caution">
    <text evidence="1">The sequence shown here is derived from an EMBL/GenBank/DDBJ whole genome shotgun (WGS) entry which is preliminary data.</text>
</comment>
<accession>A0A645FEB0</accession>
<reference evidence="1" key="1">
    <citation type="submission" date="2019-08" db="EMBL/GenBank/DDBJ databases">
        <authorList>
            <person name="Kucharzyk K."/>
            <person name="Murdoch R.W."/>
            <person name="Higgins S."/>
            <person name="Loffler F."/>
        </authorList>
    </citation>
    <scope>NUCLEOTIDE SEQUENCE</scope>
</reference>
<proteinExistence type="predicted"/>